<gene>
    <name evidence="2" type="ORF">PH7735_01830</name>
</gene>
<sequence length="71" mass="7527">MIARFAFAAMGLSVLTTLPVHADNPVVKCDCDRIGDPNRACQDAGLAVRAENTVGGRYLASFQHLGTYSAT</sequence>
<reference evidence="3" key="1">
    <citation type="submission" date="2015-09" db="EMBL/GenBank/DDBJ databases">
        <authorList>
            <person name="Rodrigo-Torres Lidia"/>
            <person name="Arahal R.David."/>
        </authorList>
    </citation>
    <scope>NUCLEOTIDE SEQUENCE [LARGE SCALE GENOMIC DNA]</scope>
    <source>
        <strain evidence="3">CECT 7735</strain>
    </source>
</reference>
<proteinExistence type="predicted"/>
<feature type="chain" id="PRO_5006064954" evidence="1">
    <location>
        <begin position="23"/>
        <end position="71"/>
    </location>
</feature>
<dbReference type="GeneID" id="83880869"/>
<name>A0A0P1I7H3_9RHOB</name>
<dbReference type="EMBL" id="CYTW01000001">
    <property type="protein sequence ID" value="CUJ95116.1"/>
    <property type="molecule type" value="Genomic_DNA"/>
</dbReference>
<evidence type="ECO:0000313" key="3">
    <source>
        <dbReference type="Proteomes" id="UP000051870"/>
    </source>
</evidence>
<keyword evidence="1" id="KW-0732">Signal</keyword>
<dbReference type="STRING" id="1715693.PH7735_01830"/>
<dbReference type="AlphaFoldDB" id="A0A0P1I7H3"/>
<organism evidence="2 3">
    <name type="scientific">Shimia thalassica</name>
    <dbReference type="NCBI Taxonomy" id="1715693"/>
    <lineage>
        <taxon>Bacteria</taxon>
        <taxon>Pseudomonadati</taxon>
        <taxon>Pseudomonadota</taxon>
        <taxon>Alphaproteobacteria</taxon>
        <taxon>Rhodobacterales</taxon>
        <taxon>Roseobacteraceae</taxon>
    </lineage>
</organism>
<dbReference type="Proteomes" id="UP000051870">
    <property type="component" value="Unassembled WGS sequence"/>
</dbReference>
<keyword evidence="3" id="KW-1185">Reference proteome</keyword>
<evidence type="ECO:0000313" key="2">
    <source>
        <dbReference type="EMBL" id="CUJ95116.1"/>
    </source>
</evidence>
<accession>A0A0P1I7H3</accession>
<feature type="signal peptide" evidence="1">
    <location>
        <begin position="1"/>
        <end position="22"/>
    </location>
</feature>
<dbReference type="RefSeq" id="WP_058310913.1">
    <property type="nucleotide sequence ID" value="NZ_CYTW01000001.1"/>
</dbReference>
<evidence type="ECO:0000256" key="1">
    <source>
        <dbReference type="SAM" id="SignalP"/>
    </source>
</evidence>
<protein>
    <submittedName>
        <fullName evidence="2">Uncharacterized protein</fullName>
    </submittedName>
</protein>